<evidence type="ECO:0000313" key="3">
    <source>
        <dbReference type="Proteomes" id="UP001162131"/>
    </source>
</evidence>
<protein>
    <recommendedName>
        <fullName evidence="1">Peptidase A1 domain-containing protein</fullName>
    </recommendedName>
</protein>
<dbReference type="GO" id="GO:0004190">
    <property type="term" value="F:aspartic-type endopeptidase activity"/>
    <property type="evidence" value="ECO:0007669"/>
    <property type="project" value="InterPro"/>
</dbReference>
<dbReference type="SUPFAM" id="SSF50630">
    <property type="entry name" value="Acid proteases"/>
    <property type="match status" value="1"/>
</dbReference>
<gene>
    <name evidence="2" type="ORF">BSTOLATCC_MIC13009</name>
</gene>
<dbReference type="InterPro" id="IPR021109">
    <property type="entry name" value="Peptidase_aspartic_dom_sf"/>
</dbReference>
<dbReference type="Gene3D" id="2.40.70.10">
    <property type="entry name" value="Acid Proteases"/>
    <property type="match status" value="1"/>
</dbReference>
<dbReference type="GO" id="GO:0006508">
    <property type="term" value="P:proteolysis"/>
    <property type="evidence" value="ECO:0007669"/>
    <property type="project" value="InterPro"/>
</dbReference>
<dbReference type="InterPro" id="IPR001969">
    <property type="entry name" value="Aspartic_peptidase_AS"/>
</dbReference>
<accession>A0AAU9IU17</accession>
<organism evidence="2 3">
    <name type="scientific">Blepharisma stoltei</name>
    <dbReference type="NCBI Taxonomy" id="1481888"/>
    <lineage>
        <taxon>Eukaryota</taxon>
        <taxon>Sar</taxon>
        <taxon>Alveolata</taxon>
        <taxon>Ciliophora</taxon>
        <taxon>Postciliodesmatophora</taxon>
        <taxon>Heterotrichea</taxon>
        <taxon>Heterotrichida</taxon>
        <taxon>Blepharismidae</taxon>
        <taxon>Blepharisma</taxon>
    </lineage>
</organism>
<dbReference type="PROSITE" id="PS51767">
    <property type="entry name" value="PEPTIDASE_A1"/>
    <property type="match status" value="1"/>
</dbReference>
<reference evidence="2" key="1">
    <citation type="submission" date="2021-09" db="EMBL/GenBank/DDBJ databases">
        <authorList>
            <consortium name="AG Swart"/>
            <person name="Singh M."/>
            <person name="Singh A."/>
            <person name="Seah K."/>
            <person name="Emmerich C."/>
        </authorList>
    </citation>
    <scope>NUCLEOTIDE SEQUENCE</scope>
    <source>
        <strain evidence="2">ATCC30299</strain>
    </source>
</reference>
<dbReference type="AlphaFoldDB" id="A0AAU9IU17"/>
<dbReference type="Pfam" id="PF00026">
    <property type="entry name" value="Asp"/>
    <property type="match status" value="1"/>
</dbReference>
<proteinExistence type="predicted"/>
<feature type="domain" description="Peptidase A1" evidence="1">
    <location>
        <begin position="1"/>
        <end position="70"/>
    </location>
</feature>
<dbReference type="InterPro" id="IPR033121">
    <property type="entry name" value="PEPTIDASE_A1"/>
</dbReference>
<evidence type="ECO:0000259" key="1">
    <source>
        <dbReference type="PROSITE" id="PS51767"/>
    </source>
</evidence>
<dbReference type="EMBL" id="CAJZBQ010000013">
    <property type="protein sequence ID" value="CAG9315235.1"/>
    <property type="molecule type" value="Genomic_DNA"/>
</dbReference>
<dbReference type="Proteomes" id="UP001162131">
    <property type="component" value="Unassembled WGS sequence"/>
</dbReference>
<name>A0AAU9IU17_9CILI</name>
<keyword evidence="3" id="KW-1185">Reference proteome</keyword>
<dbReference type="PROSITE" id="PS00141">
    <property type="entry name" value="ASP_PROTEASE"/>
    <property type="match status" value="1"/>
</dbReference>
<sequence>MWTILISAINVGGKAISGTGINAILDTGTSLLVGSFNIVNEINENIGVVADDCSNISKLPTVNIVLGGVT</sequence>
<comment type="caution">
    <text evidence="2">The sequence shown here is derived from an EMBL/GenBank/DDBJ whole genome shotgun (WGS) entry which is preliminary data.</text>
</comment>
<evidence type="ECO:0000313" key="2">
    <source>
        <dbReference type="EMBL" id="CAG9315235.1"/>
    </source>
</evidence>